<keyword evidence="1" id="KW-1133">Transmembrane helix</keyword>
<evidence type="ECO:0000256" key="1">
    <source>
        <dbReference type="SAM" id="Phobius"/>
    </source>
</evidence>
<protein>
    <recommendedName>
        <fullName evidence="2">DUF6594 domain-containing protein</fullName>
    </recommendedName>
</protein>
<dbReference type="PANTHER" id="PTHR34502:SF4">
    <property type="entry name" value="DUF6594 DOMAIN-CONTAINING PROTEIN"/>
    <property type="match status" value="1"/>
</dbReference>
<dbReference type="InterPro" id="IPR046529">
    <property type="entry name" value="DUF6594"/>
</dbReference>
<dbReference type="Pfam" id="PF20237">
    <property type="entry name" value="DUF6594"/>
    <property type="match status" value="1"/>
</dbReference>
<accession>A0A9P8LBG8</accession>
<feature type="domain" description="DUF6594" evidence="2">
    <location>
        <begin position="21"/>
        <end position="283"/>
    </location>
</feature>
<reference evidence="3" key="1">
    <citation type="submission" date="2021-03" db="EMBL/GenBank/DDBJ databases">
        <title>Comparative genomics and phylogenomic investigation of the class Geoglossomycetes provide insights into ecological specialization and systematics.</title>
        <authorList>
            <person name="Melie T."/>
            <person name="Pirro S."/>
            <person name="Miller A.N."/>
            <person name="Quandt A."/>
        </authorList>
    </citation>
    <scope>NUCLEOTIDE SEQUENCE</scope>
    <source>
        <strain evidence="3">CAQ_001_2017</strain>
    </source>
</reference>
<dbReference type="AlphaFoldDB" id="A0A9P8LBG8"/>
<keyword evidence="1" id="KW-0812">Transmembrane</keyword>
<evidence type="ECO:0000313" key="4">
    <source>
        <dbReference type="Proteomes" id="UP000750711"/>
    </source>
</evidence>
<feature type="transmembrane region" description="Helical" evidence="1">
    <location>
        <begin position="271"/>
        <end position="291"/>
    </location>
</feature>
<dbReference type="Proteomes" id="UP000750711">
    <property type="component" value="Unassembled WGS sequence"/>
</dbReference>
<evidence type="ECO:0000259" key="2">
    <source>
        <dbReference type="Pfam" id="PF20237"/>
    </source>
</evidence>
<proteinExistence type="predicted"/>
<keyword evidence="4" id="KW-1185">Reference proteome</keyword>
<dbReference type="PANTHER" id="PTHR34502">
    <property type="entry name" value="DUF6594 DOMAIN-CONTAINING PROTEIN-RELATED"/>
    <property type="match status" value="1"/>
</dbReference>
<feature type="transmembrane region" description="Helical" evidence="1">
    <location>
        <begin position="213"/>
        <end position="239"/>
    </location>
</feature>
<organism evidence="3 4">
    <name type="scientific">Trichoglossum hirsutum</name>
    <dbReference type="NCBI Taxonomy" id="265104"/>
    <lineage>
        <taxon>Eukaryota</taxon>
        <taxon>Fungi</taxon>
        <taxon>Dikarya</taxon>
        <taxon>Ascomycota</taxon>
        <taxon>Pezizomycotina</taxon>
        <taxon>Geoglossomycetes</taxon>
        <taxon>Geoglossales</taxon>
        <taxon>Geoglossaceae</taxon>
        <taxon>Trichoglossum</taxon>
    </lineage>
</organism>
<name>A0A9P8LBG8_9PEZI</name>
<keyword evidence="1" id="KW-0472">Membrane</keyword>
<feature type="transmembrane region" description="Helical" evidence="1">
    <location>
        <begin position="246"/>
        <end position="265"/>
    </location>
</feature>
<dbReference type="EMBL" id="JAGHQM010000679">
    <property type="protein sequence ID" value="KAH0559028.1"/>
    <property type="molecule type" value="Genomic_DNA"/>
</dbReference>
<evidence type="ECO:0000313" key="3">
    <source>
        <dbReference type="EMBL" id="KAH0559028.1"/>
    </source>
</evidence>
<sequence length="300" mass="33797">MNHSGPEIEGTLVRAKYTKGYPSLAAFIASDHDKSTAIYRRFDKLSARNLLYLQSELVELEAKQSAFDEEDVRGPMDTKACARDWAMFAERAKNPANEREKKRMELAVEIRAKLKEYREAIILEHELIRLNKPSSRTLEALRNVFDDIGKTRVPMLDGRSQTIFHDEDDLMSLSVKEDTDRLTWFLQSYCPVFFIKERPDRSSPLAYVSEHGIHLFVIAVNIFLAAVLLFGAIFNLYFVKEDKKRLGLVAGYTIAFALCVGLLTNARRSEIFGACAAYAAVLVVFVSGNLADTGNGTKSP</sequence>
<comment type="caution">
    <text evidence="3">The sequence shown here is derived from an EMBL/GenBank/DDBJ whole genome shotgun (WGS) entry which is preliminary data.</text>
</comment>
<gene>
    <name evidence="3" type="ORF">GP486_004366</name>
</gene>